<evidence type="ECO:0000313" key="3">
    <source>
        <dbReference type="Proteomes" id="UP000694428"/>
    </source>
</evidence>
<reference evidence="2" key="2">
    <citation type="submission" date="2025-09" db="UniProtKB">
        <authorList>
            <consortium name="Ensembl"/>
        </authorList>
    </citation>
    <scope>IDENTIFICATION</scope>
</reference>
<protein>
    <submittedName>
        <fullName evidence="2">Uncharacterized protein</fullName>
    </submittedName>
</protein>
<feature type="region of interest" description="Disordered" evidence="1">
    <location>
        <begin position="1"/>
        <end position="21"/>
    </location>
</feature>
<evidence type="ECO:0000256" key="1">
    <source>
        <dbReference type="SAM" id="MobiDB-lite"/>
    </source>
</evidence>
<sequence>MSNSNAKFRRSHQGAQEAGRRELISRSLQSAQHCLEDQDYGTAYAHYLLVLNLAPELKTSVKVSAL</sequence>
<dbReference type="Proteomes" id="UP000694428">
    <property type="component" value="Unplaced"/>
</dbReference>
<accession>A0A8C9FBJ5</accession>
<evidence type="ECO:0000313" key="2">
    <source>
        <dbReference type="Ensembl" id="ENSPSTP00000012312.1"/>
    </source>
</evidence>
<dbReference type="Ensembl" id="ENSPSTT00000012911.1">
    <property type="protein sequence ID" value="ENSPSTP00000012312.1"/>
    <property type="gene ID" value="ENSPSTG00000008676.1"/>
</dbReference>
<keyword evidence="3" id="KW-1185">Reference proteome</keyword>
<proteinExistence type="predicted"/>
<reference evidence="2" key="1">
    <citation type="submission" date="2025-08" db="UniProtKB">
        <authorList>
            <consortium name="Ensembl"/>
        </authorList>
    </citation>
    <scope>IDENTIFICATION</scope>
</reference>
<organism evidence="2 3">
    <name type="scientific">Pavo cristatus</name>
    <name type="common">Indian peafowl</name>
    <name type="synonym">Blue peafowl</name>
    <dbReference type="NCBI Taxonomy" id="9049"/>
    <lineage>
        <taxon>Eukaryota</taxon>
        <taxon>Metazoa</taxon>
        <taxon>Chordata</taxon>
        <taxon>Craniata</taxon>
        <taxon>Vertebrata</taxon>
        <taxon>Euteleostomi</taxon>
        <taxon>Archelosauria</taxon>
        <taxon>Archosauria</taxon>
        <taxon>Dinosauria</taxon>
        <taxon>Saurischia</taxon>
        <taxon>Theropoda</taxon>
        <taxon>Coelurosauria</taxon>
        <taxon>Aves</taxon>
        <taxon>Neognathae</taxon>
        <taxon>Galloanserae</taxon>
        <taxon>Galliformes</taxon>
        <taxon>Phasianidae</taxon>
        <taxon>Phasianinae</taxon>
        <taxon>Pavo</taxon>
    </lineage>
</organism>
<dbReference type="AlphaFoldDB" id="A0A8C9FBJ5"/>
<name>A0A8C9FBJ5_PAVCR</name>